<dbReference type="Pfam" id="PF00172">
    <property type="entry name" value="Zn_clus"/>
    <property type="match status" value="1"/>
</dbReference>
<evidence type="ECO:0000259" key="2">
    <source>
        <dbReference type="PROSITE" id="PS50048"/>
    </source>
</evidence>
<proteinExistence type="predicted"/>
<dbReference type="Proteomes" id="UP001232148">
    <property type="component" value="Unassembled WGS sequence"/>
</dbReference>
<comment type="caution">
    <text evidence="3">The sequence shown here is derived from an EMBL/GenBank/DDBJ whole genome shotgun (WGS) entry which is preliminary data.</text>
</comment>
<sequence>MGSRDSTLGKRSLVSITALLNTSFLRKRQLERLIISSSSKCPASVRMSLRKTSCLSCVASKRRCDRVLPACQRCSRLSLSCRYPYPPAATVDLPLVYEGSRQGLPLPSSLTLGQVDNGTVALDRTEYDGLSRNGEGSQDNHTLAPGSTDVDILSMDWLADLPDLSTLLHDPSFKRHSERHSAIPRFPPRHTRLQDTHQAVTRAMLSVTQGPMNLLSNSILGPWNRFDDVVTWRYCASEMLSYISLYATRGTSPIATITNQASTDLDPVLRRALGICAAHGTLTQTQKHVFDQLLDYELEQLAVLSQSAPVYDARWQRHRSETILRETTARLQALTMYQIILLYSDRVQDFQKAAAHEALFASWTRELQLQVHLLLQQRTQSAGNTTNVGFGFEGPDPKVMDAAHRAILIAYTVRAVHSILNYKRCAVWNDLLTITMPTSLSGPIILLYPEYVDAWERGTAPTLSEDNKRLSNLIVAACKGLDAVKIRTA</sequence>
<reference evidence="3" key="1">
    <citation type="submission" date="2021-06" db="EMBL/GenBank/DDBJ databases">
        <title>Comparative genomics, transcriptomics and evolutionary studies reveal genomic signatures of adaptation to plant cell wall in hemibiotrophic fungi.</title>
        <authorList>
            <consortium name="DOE Joint Genome Institute"/>
            <person name="Baroncelli R."/>
            <person name="Diaz J.F."/>
            <person name="Benocci T."/>
            <person name="Peng M."/>
            <person name="Battaglia E."/>
            <person name="Haridas S."/>
            <person name="Andreopoulos W."/>
            <person name="Labutti K."/>
            <person name="Pangilinan J."/>
            <person name="Floch G.L."/>
            <person name="Makela M.R."/>
            <person name="Henrissat B."/>
            <person name="Grigoriev I.V."/>
            <person name="Crouch J.A."/>
            <person name="De Vries R.P."/>
            <person name="Sukno S.A."/>
            <person name="Thon M.R."/>
        </authorList>
    </citation>
    <scope>NUCLEOTIDE SEQUENCE</scope>
    <source>
        <strain evidence="3">MAFF235873</strain>
    </source>
</reference>
<organism evidence="3 4">
    <name type="scientific">Colletotrichum zoysiae</name>
    <dbReference type="NCBI Taxonomy" id="1216348"/>
    <lineage>
        <taxon>Eukaryota</taxon>
        <taxon>Fungi</taxon>
        <taxon>Dikarya</taxon>
        <taxon>Ascomycota</taxon>
        <taxon>Pezizomycotina</taxon>
        <taxon>Sordariomycetes</taxon>
        <taxon>Hypocreomycetidae</taxon>
        <taxon>Glomerellales</taxon>
        <taxon>Glomerellaceae</taxon>
        <taxon>Colletotrichum</taxon>
        <taxon>Colletotrichum graminicola species complex</taxon>
    </lineage>
</organism>
<accession>A0AAD9HNI0</accession>
<dbReference type="GO" id="GO:0008270">
    <property type="term" value="F:zinc ion binding"/>
    <property type="evidence" value="ECO:0007669"/>
    <property type="project" value="InterPro"/>
</dbReference>
<dbReference type="EMBL" id="MU842845">
    <property type="protein sequence ID" value="KAK2031009.1"/>
    <property type="molecule type" value="Genomic_DNA"/>
</dbReference>
<name>A0AAD9HNI0_9PEZI</name>
<dbReference type="Gene3D" id="4.10.240.10">
    <property type="entry name" value="Zn(2)-C6 fungal-type DNA-binding domain"/>
    <property type="match status" value="1"/>
</dbReference>
<dbReference type="AlphaFoldDB" id="A0AAD9HNI0"/>
<dbReference type="InterPro" id="IPR001138">
    <property type="entry name" value="Zn2Cys6_DnaBD"/>
</dbReference>
<dbReference type="SUPFAM" id="SSF57701">
    <property type="entry name" value="Zn2/Cys6 DNA-binding domain"/>
    <property type="match status" value="1"/>
</dbReference>
<dbReference type="PROSITE" id="PS50048">
    <property type="entry name" value="ZN2_CY6_FUNGAL_2"/>
    <property type="match status" value="1"/>
</dbReference>
<keyword evidence="4" id="KW-1185">Reference proteome</keyword>
<feature type="domain" description="Zn(2)-C6 fungal-type" evidence="2">
    <location>
        <begin position="53"/>
        <end position="83"/>
    </location>
</feature>
<dbReference type="InterPro" id="IPR036864">
    <property type="entry name" value="Zn2-C6_fun-type_DNA-bd_sf"/>
</dbReference>
<keyword evidence="1" id="KW-0539">Nucleus</keyword>
<protein>
    <recommendedName>
        <fullName evidence="2">Zn(2)-C6 fungal-type domain-containing protein</fullName>
    </recommendedName>
</protein>
<dbReference type="GO" id="GO:0000981">
    <property type="term" value="F:DNA-binding transcription factor activity, RNA polymerase II-specific"/>
    <property type="evidence" value="ECO:0007669"/>
    <property type="project" value="InterPro"/>
</dbReference>
<gene>
    <name evidence="3" type="ORF">LX32DRAFT_297488</name>
</gene>
<evidence type="ECO:0000313" key="4">
    <source>
        <dbReference type="Proteomes" id="UP001232148"/>
    </source>
</evidence>
<dbReference type="SMART" id="SM00066">
    <property type="entry name" value="GAL4"/>
    <property type="match status" value="1"/>
</dbReference>
<evidence type="ECO:0000256" key="1">
    <source>
        <dbReference type="ARBA" id="ARBA00023242"/>
    </source>
</evidence>
<dbReference type="CDD" id="cd00067">
    <property type="entry name" value="GAL4"/>
    <property type="match status" value="1"/>
</dbReference>
<evidence type="ECO:0000313" key="3">
    <source>
        <dbReference type="EMBL" id="KAK2031009.1"/>
    </source>
</evidence>